<gene>
    <name evidence="1" type="ORF">RN001_003204</name>
</gene>
<comment type="caution">
    <text evidence="1">The sequence shown here is derived from an EMBL/GenBank/DDBJ whole genome shotgun (WGS) entry which is preliminary data.</text>
</comment>
<sequence>MSRNGFVKAQSQSDNLPKVSVLMVTVFLASFKCFNATETKGLKLHKENYGNSTIEYVELKREGYLCHVRGRVCPEYRLRSKPYTVECFVNEEDEKITKIGCEDCAASAGNEFI</sequence>
<evidence type="ECO:0000313" key="2">
    <source>
        <dbReference type="Proteomes" id="UP001353858"/>
    </source>
</evidence>
<dbReference type="AlphaFoldDB" id="A0AAN7SRI3"/>
<proteinExistence type="predicted"/>
<evidence type="ECO:0000313" key="1">
    <source>
        <dbReference type="EMBL" id="KAK4886933.1"/>
    </source>
</evidence>
<dbReference type="Proteomes" id="UP001353858">
    <property type="component" value="Unassembled WGS sequence"/>
</dbReference>
<dbReference type="EMBL" id="JARPUR010000001">
    <property type="protein sequence ID" value="KAK4886933.1"/>
    <property type="molecule type" value="Genomic_DNA"/>
</dbReference>
<protein>
    <submittedName>
        <fullName evidence="1">Uncharacterized protein</fullName>
    </submittedName>
</protein>
<accession>A0AAN7SRI3</accession>
<name>A0AAN7SRI3_9COLE</name>
<keyword evidence="2" id="KW-1185">Reference proteome</keyword>
<reference evidence="2" key="1">
    <citation type="submission" date="2023-01" db="EMBL/GenBank/DDBJ databases">
        <title>Key to firefly adult light organ development and bioluminescence: homeobox transcription factors regulate luciferase expression and transportation to peroxisome.</title>
        <authorList>
            <person name="Fu X."/>
        </authorList>
    </citation>
    <scope>NUCLEOTIDE SEQUENCE [LARGE SCALE GENOMIC DNA]</scope>
</reference>
<organism evidence="1 2">
    <name type="scientific">Aquatica leii</name>
    <dbReference type="NCBI Taxonomy" id="1421715"/>
    <lineage>
        <taxon>Eukaryota</taxon>
        <taxon>Metazoa</taxon>
        <taxon>Ecdysozoa</taxon>
        <taxon>Arthropoda</taxon>
        <taxon>Hexapoda</taxon>
        <taxon>Insecta</taxon>
        <taxon>Pterygota</taxon>
        <taxon>Neoptera</taxon>
        <taxon>Endopterygota</taxon>
        <taxon>Coleoptera</taxon>
        <taxon>Polyphaga</taxon>
        <taxon>Elateriformia</taxon>
        <taxon>Elateroidea</taxon>
        <taxon>Lampyridae</taxon>
        <taxon>Luciolinae</taxon>
        <taxon>Aquatica</taxon>
    </lineage>
</organism>